<protein>
    <recommendedName>
        <fullName evidence="4 11">Lipid-A-disaccharide synthase</fullName>
        <ecNumber evidence="3 11">2.4.1.182</ecNumber>
    </recommendedName>
</protein>
<dbReference type="SUPFAM" id="SSF53756">
    <property type="entry name" value="UDP-Glycosyltransferase/glycogen phosphorylase"/>
    <property type="match status" value="1"/>
</dbReference>
<evidence type="ECO:0000313" key="13">
    <source>
        <dbReference type="Proteomes" id="UP000093111"/>
    </source>
</evidence>
<comment type="catalytic activity">
    <reaction evidence="10">
        <text>a lipid X + a UDP-2-N,3-O-bis[(3R)-3-hydroxyacyl]-alpha-D-glucosamine = a lipid A disaccharide + UDP + H(+)</text>
        <dbReference type="Rhea" id="RHEA:67828"/>
        <dbReference type="ChEBI" id="CHEBI:15378"/>
        <dbReference type="ChEBI" id="CHEBI:58223"/>
        <dbReference type="ChEBI" id="CHEBI:137748"/>
        <dbReference type="ChEBI" id="CHEBI:176338"/>
        <dbReference type="ChEBI" id="CHEBI:176343"/>
        <dbReference type="EC" id="2.4.1.182"/>
    </reaction>
</comment>
<name>A0A1C7NYM5_9HYPH</name>
<evidence type="ECO:0000256" key="9">
    <source>
        <dbReference type="ARBA" id="ARBA00023098"/>
    </source>
</evidence>
<keyword evidence="8" id="KW-0808">Transferase</keyword>
<accession>A0A1C7NYM5</accession>
<organism evidence="12 13">
    <name type="scientific">Pararhizobium polonicum</name>
    <dbReference type="NCBI Taxonomy" id="1612624"/>
    <lineage>
        <taxon>Bacteria</taxon>
        <taxon>Pseudomonadati</taxon>
        <taxon>Pseudomonadota</taxon>
        <taxon>Alphaproteobacteria</taxon>
        <taxon>Hyphomicrobiales</taxon>
        <taxon>Rhizobiaceae</taxon>
        <taxon>Rhizobium/Agrobacterium group</taxon>
        <taxon>Pararhizobium</taxon>
    </lineage>
</organism>
<evidence type="ECO:0000256" key="11">
    <source>
        <dbReference type="NCBIfam" id="TIGR00215"/>
    </source>
</evidence>
<dbReference type="STRING" id="1612624.ADU59_17865"/>
<dbReference type="GO" id="GO:0008915">
    <property type="term" value="F:lipid-A-disaccharide synthase activity"/>
    <property type="evidence" value="ECO:0007669"/>
    <property type="project" value="UniProtKB-UniRule"/>
</dbReference>
<dbReference type="EMBL" id="LGLV01000011">
    <property type="protein sequence ID" value="OBZ94070.1"/>
    <property type="molecule type" value="Genomic_DNA"/>
</dbReference>
<evidence type="ECO:0000313" key="12">
    <source>
        <dbReference type="EMBL" id="OBZ94070.1"/>
    </source>
</evidence>
<dbReference type="NCBIfam" id="TIGR00215">
    <property type="entry name" value="lpxB"/>
    <property type="match status" value="1"/>
</dbReference>
<reference evidence="12 13" key="1">
    <citation type="journal article" date="2016" name="Syst. Appl. Microbiol.">
        <title>Pararhizobium polonicum sp. nov. isolated from tumors on stone fruit rootstocks.</title>
        <authorList>
            <person name="Pulawska J."/>
            <person name="Kuzmanovic N."/>
            <person name="Willems A."/>
            <person name="Pothier J.F."/>
        </authorList>
    </citation>
    <scope>NUCLEOTIDE SEQUENCE [LARGE SCALE GENOMIC DNA]</scope>
    <source>
        <strain evidence="12 13">F5.1</strain>
    </source>
</reference>
<sequence length="396" mass="43043">MNANGLKLAVIAGEVSGDLLGADLVKSLRPLTGGNLSLVGVGGEGLEAEGLVSLFDYSELSIMGISQVLARLPKLILRIRQTASAIIAARPDVLVIIDSPDFTHRVARIVRKALPDLPIVNYVCPSVWAWKPERALKMRPYVDHVLAVLPFEPEVMQRLGGPPTTYVGHRLASDANVLSVRAQQVEKHAAGVDVDVAAATCLLLPGSRGSEISRLLPAFGETAQELRSRHPDMRFLLPTVPRQEKLVRQITEFWPVKPEITVGAAAKWQAFAEADAAIAASGTVILELGLAGIPVVSTYKADWIIRLMHKRIKIWTAAIPNLVADYPVVPEYLNEAIRPGALSRWVERLTAVTPEREAMLSGFRTVWKRMATDRPPGEAAAQIVLDVLNAKKPGHL</sequence>
<evidence type="ECO:0000256" key="7">
    <source>
        <dbReference type="ARBA" id="ARBA00022676"/>
    </source>
</evidence>
<keyword evidence="5" id="KW-0444">Lipid biosynthesis</keyword>
<dbReference type="Pfam" id="PF02684">
    <property type="entry name" value="LpxB"/>
    <property type="match status" value="1"/>
</dbReference>
<gene>
    <name evidence="12" type="ORF">ADU59_17865</name>
</gene>
<dbReference type="Proteomes" id="UP000093111">
    <property type="component" value="Unassembled WGS sequence"/>
</dbReference>
<keyword evidence="6" id="KW-0441">Lipid A biosynthesis</keyword>
<evidence type="ECO:0000256" key="5">
    <source>
        <dbReference type="ARBA" id="ARBA00022516"/>
    </source>
</evidence>
<comment type="function">
    <text evidence="1">Condensation of UDP-2,3-diacylglucosamine and 2,3-diacylglucosamine-1-phosphate to form lipid A disaccharide, a precursor of lipid A, a phosphorylated glycolipid that anchors the lipopolysaccharide to the outer membrane of the cell.</text>
</comment>
<dbReference type="GO" id="GO:0005543">
    <property type="term" value="F:phospholipid binding"/>
    <property type="evidence" value="ECO:0007669"/>
    <property type="project" value="TreeGrafter"/>
</dbReference>
<evidence type="ECO:0000256" key="6">
    <source>
        <dbReference type="ARBA" id="ARBA00022556"/>
    </source>
</evidence>
<keyword evidence="13" id="KW-1185">Reference proteome</keyword>
<dbReference type="OrthoDB" id="9801642at2"/>
<comment type="similarity">
    <text evidence="2">Belongs to the LpxB family.</text>
</comment>
<evidence type="ECO:0000256" key="10">
    <source>
        <dbReference type="ARBA" id="ARBA00048975"/>
    </source>
</evidence>
<dbReference type="InterPro" id="IPR003835">
    <property type="entry name" value="Glyco_trans_19"/>
</dbReference>
<evidence type="ECO:0000256" key="8">
    <source>
        <dbReference type="ARBA" id="ARBA00022679"/>
    </source>
</evidence>
<dbReference type="PANTHER" id="PTHR30372:SF4">
    <property type="entry name" value="LIPID-A-DISACCHARIDE SYNTHASE, MITOCHONDRIAL-RELATED"/>
    <property type="match status" value="1"/>
</dbReference>
<dbReference type="AlphaFoldDB" id="A0A1C7NYM5"/>
<dbReference type="EC" id="2.4.1.182" evidence="3 11"/>
<comment type="caution">
    <text evidence="12">The sequence shown here is derived from an EMBL/GenBank/DDBJ whole genome shotgun (WGS) entry which is preliminary data.</text>
</comment>
<dbReference type="PANTHER" id="PTHR30372">
    <property type="entry name" value="LIPID-A-DISACCHARIDE SYNTHASE"/>
    <property type="match status" value="1"/>
</dbReference>
<evidence type="ECO:0000256" key="4">
    <source>
        <dbReference type="ARBA" id="ARBA00020902"/>
    </source>
</evidence>
<dbReference type="GO" id="GO:0016020">
    <property type="term" value="C:membrane"/>
    <property type="evidence" value="ECO:0007669"/>
    <property type="project" value="GOC"/>
</dbReference>
<keyword evidence="9" id="KW-0443">Lipid metabolism</keyword>
<dbReference type="PATRIC" id="fig|1612624.7.peg.5516"/>
<proteinExistence type="inferred from homology"/>
<evidence type="ECO:0000256" key="3">
    <source>
        <dbReference type="ARBA" id="ARBA00012687"/>
    </source>
</evidence>
<keyword evidence="7" id="KW-0328">Glycosyltransferase</keyword>
<dbReference type="RefSeq" id="WP_068955512.1">
    <property type="nucleotide sequence ID" value="NZ_LGLV01000011.1"/>
</dbReference>
<dbReference type="GO" id="GO:0009245">
    <property type="term" value="P:lipid A biosynthetic process"/>
    <property type="evidence" value="ECO:0007669"/>
    <property type="project" value="UniProtKB-UniRule"/>
</dbReference>
<evidence type="ECO:0000256" key="2">
    <source>
        <dbReference type="ARBA" id="ARBA00007868"/>
    </source>
</evidence>
<evidence type="ECO:0000256" key="1">
    <source>
        <dbReference type="ARBA" id="ARBA00002056"/>
    </source>
</evidence>